<dbReference type="OrthoDB" id="3914865at2759"/>
<proteinExistence type="predicted"/>
<accession>A0A139HX00</accession>
<dbReference type="GO" id="GO:0020037">
    <property type="term" value="F:heme binding"/>
    <property type="evidence" value="ECO:0007669"/>
    <property type="project" value="TreeGrafter"/>
</dbReference>
<gene>
    <name evidence="2" type="ORF">AC578_7227</name>
</gene>
<name>A0A139HX00_9PEZI</name>
<dbReference type="STRING" id="321146.A0A139HX00"/>
<dbReference type="EMBL" id="LFZN01000004">
    <property type="protein sequence ID" value="KXT07000.1"/>
    <property type="molecule type" value="Genomic_DNA"/>
</dbReference>
<dbReference type="InterPro" id="IPR000572">
    <property type="entry name" value="OxRdtase_Mopterin-bd_dom"/>
</dbReference>
<dbReference type="SUPFAM" id="SSF56524">
    <property type="entry name" value="Oxidoreductase molybdopterin-binding domain"/>
    <property type="match status" value="1"/>
</dbReference>
<dbReference type="AlphaFoldDB" id="A0A139HX00"/>
<protein>
    <recommendedName>
        <fullName evidence="1">Oxidoreductase molybdopterin-binding domain-containing protein</fullName>
    </recommendedName>
</protein>
<dbReference type="GO" id="GO:0006790">
    <property type="term" value="P:sulfur compound metabolic process"/>
    <property type="evidence" value="ECO:0007669"/>
    <property type="project" value="TreeGrafter"/>
</dbReference>
<dbReference type="InterPro" id="IPR036374">
    <property type="entry name" value="OxRdtase_Mopterin-bd_sf"/>
</dbReference>
<organism evidence="2 3">
    <name type="scientific">Pseudocercospora eumusae</name>
    <dbReference type="NCBI Taxonomy" id="321146"/>
    <lineage>
        <taxon>Eukaryota</taxon>
        <taxon>Fungi</taxon>
        <taxon>Dikarya</taxon>
        <taxon>Ascomycota</taxon>
        <taxon>Pezizomycotina</taxon>
        <taxon>Dothideomycetes</taxon>
        <taxon>Dothideomycetidae</taxon>
        <taxon>Mycosphaerellales</taxon>
        <taxon>Mycosphaerellaceae</taxon>
        <taxon>Pseudocercospora</taxon>
    </lineage>
</organism>
<sequence>MDDIKWKFDALNMPIFMACDDSGRYVFWKRPRVRDAFLASGISEHVDGGEKRYFIHFRGSDVHNEDHYETSLPLEYVMDLTNDVLLAHEMNDVHLPPDHGCWISKKEKQSYLHVWEVEFFLKDMDSELANYFFHYPDTACYEEHLNSVIEVLRQGDKIDLEDVKKSKEYHIEGFAYNNRGDMHRGFSR</sequence>
<dbReference type="Pfam" id="PF00174">
    <property type="entry name" value="Oxidored_molyb"/>
    <property type="match status" value="1"/>
</dbReference>
<dbReference type="PANTHER" id="PTHR19372:SF7">
    <property type="entry name" value="SULFITE OXIDASE, MITOCHONDRIAL"/>
    <property type="match status" value="1"/>
</dbReference>
<dbReference type="Proteomes" id="UP000070133">
    <property type="component" value="Unassembled WGS sequence"/>
</dbReference>
<reference evidence="2 3" key="1">
    <citation type="submission" date="2015-07" db="EMBL/GenBank/DDBJ databases">
        <title>Comparative genomics of the Sigatoka disease complex on banana suggests a link between parallel evolutionary changes in Pseudocercospora fijiensis and Pseudocercospora eumusae and increased virulence on the banana host.</title>
        <authorList>
            <person name="Chang T.-C."/>
            <person name="Salvucci A."/>
            <person name="Crous P.W."/>
            <person name="Stergiopoulos I."/>
        </authorList>
    </citation>
    <scope>NUCLEOTIDE SEQUENCE [LARGE SCALE GENOMIC DNA]</scope>
    <source>
        <strain evidence="2 3">CBS 114824</strain>
    </source>
</reference>
<feature type="domain" description="Oxidoreductase molybdopterin-binding" evidence="1">
    <location>
        <begin position="28"/>
        <end position="100"/>
    </location>
</feature>
<dbReference type="GO" id="GO:0043546">
    <property type="term" value="F:molybdopterin cofactor binding"/>
    <property type="evidence" value="ECO:0007669"/>
    <property type="project" value="TreeGrafter"/>
</dbReference>
<dbReference type="Gene3D" id="3.90.420.10">
    <property type="entry name" value="Oxidoreductase, molybdopterin-binding domain"/>
    <property type="match status" value="1"/>
</dbReference>
<evidence type="ECO:0000313" key="3">
    <source>
        <dbReference type="Proteomes" id="UP000070133"/>
    </source>
</evidence>
<evidence type="ECO:0000313" key="2">
    <source>
        <dbReference type="EMBL" id="KXT07000.1"/>
    </source>
</evidence>
<keyword evidence="3" id="KW-1185">Reference proteome</keyword>
<evidence type="ECO:0000259" key="1">
    <source>
        <dbReference type="Pfam" id="PF00174"/>
    </source>
</evidence>
<dbReference type="PANTHER" id="PTHR19372">
    <property type="entry name" value="SULFITE REDUCTASE"/>
    <property type="match status" value="1"/>
</dbReference>
<comment type="caution">
    <text evidence="2">The sequence shown here is derived from an EMBL/GenBank/DDBJ whole genome shotgun (WGS) entry which is preliminary data.</text>
</comment>
<dbReference type="GO" id="GO:0008482">
    <property type="term" value="F:sulfite oxidase activity"/>
    <property type="evidence" value="ECO:0007669"/>
    <property type="project" value="TreeGrafter"/>
</dbReference>